<sequence length="452" mass="50078">MPTHPSHDYVSIPGTPGLDQDDSFASDDKVETLFEKPRDVVAQPCASDEAGAYRAWAVAVQRRQLRYFLVLLAVSLATLFSISTAPYSLSRSTSTSRGSSRGAPKAYHPTLVGPRRRAADGLSTSTSCSTDDLLEAIKGAKVRPDGASTHPDFSEPKDVELVPIEWSFDLGGERGHVDDAGAPGASSCEVLKVYSPDEACELLSAFGGLYLTGDSLGRHIFSALLMILRGRIDGAVTDFETTSDCRGEHMFDDGKTCRTRVAFDTHAGYPVCGGQTQLYYAAMYQPNVVTYDFYRDWRDRLPKRSHLYSPVFVTAFGAHFNYEFSQLESEWWPTSVDRLSRQYPVPLNLFAGPHKPGENFPQQYMERQGPHKVRAFKQQVEMAMRAHSPVAEAALGGWRYLDFYGMSEGALSYDSMHYSLQVNLEKAHLLLNVLDTLWGEIVESGGLAELRQ</sequence>
<evidence type="ECO:0000256" key="2">
    <source>
        <dbReference type="SAM" id="Phobius"/>
    </source>
</evidence>
<feature type="compositionally biased region" description="Low complexity" evidence="1">
    <location>
        <begin position="90"/>
        <end position="102"/>
    </location>
</feature>
<organism evidence="3 4">
    <name type="scientific">Rhodotorula graminis (strain WP1)</name>
    <dbReference type="NCBI Taxonomy" id="578459"/>
    <lineage>
        <taxon>Eukaryota</taxon>
        <taxon>Fungi</taxon>
        <taxon>Dikarya</taxon>
        <taxon>Basidiomycota</taxon>
        <taxon>Pucciniomycotina</taxon>
        <taxon>Microbotryomycetes</taxon>
        <taxon>Sporidiobolales</taxon>
        <taxon>Sporidiobolaceae</taxon>
        <taxon>Rhodotorula</taxon>
    </lineage>
</organism>
<dbReference type="OrthoDB" id="2520872at2759"/>
<feature type="transmembrane region" description="Helical" evidence="2">
    <location>
        <begin position="67"/>
        <end position="89"/>
    </location>
</feature>
<protein>
    <submittedName>
        <fullName evidence="3">Uncharacterized protein</fullName>
    </submittedName>
</protein>
<feature type="region of interest" description="Disordered" evidence="1">
    <location>
        <begin position="1"/>
        <end position="22"/>
    </location>
</feature>
<keyword evidence="4" id="KW-1185">Reference proteome</keyword>
<proteinExistence type="predicted"/>
<dbReference type="RefSeq" id="XP_018270392.1">
    <property type="nucleotide sequence ID" value="XM_018414490.1"/>
</dbReference>
<keyword evidence="2" id="KW-0812">Transmembrane</keyword>
<dbReference type="OMA" id="WIGINAP"/>
<keyword evidence="2" id="KW-1133">Transmembrane helix</keyword>
<dbReference type="Proteomes" id="UP000053890">
    <property type="component" value="Unassembled WGS sequence"/>
</dbReference>
<evidence type="ECO:0000256" key="1">
    <source>
        <dbReference type="SAM" id="MobiDB-lite"/>
    </source>
</evidence>
<dbReference type="AlphaFoldDB" id="A0A194S0T8"/>
<evidence type="ECO:0000313" key="3">
    <source>
        <dbReference type="EMBL" id="KPV74343.1"/>
    </source>
</evidence>
<dbReference type="GeneID" id="28974938"/>
<dbReference type="EMBL" id="KQ474080">
    <property type="protein sequence ID" value="KPV74343.1"/>
    <property type="molecule type" value="Genomic_DNA"/>
</dbReference>
<evidence type="ECO:0000313" key="4">
    <source>
        <dbReference type="Proteomes" id="UP000053890"/>
    </source>
</evidence>
<dbReference type="STRING" id="578459.A0A194S0T8"/>
<gene>
    <name evidence="3" type="ORF">RHOBADRAFT_44832</name>
</gene>
<keyword evidence="2" id="KW-0472">Membrane</keyword>
<accession>A0A194S0T8</accession>
<reference evidence="3 4" key="1">
    <citation type="journal article" date="2015" name="Front. Microbiol.">
        <title>Genome sequence of the plant growth promoting endophytic yeast Rhodotorula graminis WP1.</title>
        <authorList>
            <person name="Firrincieli A."/>
            <person name="Otillar R."/>
            <person name="Salamov A."/>
            <person name="Schmutz J."/>
            <person name="Khan Z."/>
            <person name="Redman R.S."/>
            <person name="Fleck N.D."/>
            <person name="Lindquist E."/>
            <person name="Grigoriev I.V."/>
            <person name="Doty S.L."/>
        </authorList>
    </citation>
    <scope>NUCLEOTIDE SEQUENCE [LARGE SCALE GENOMIC DNA]</scope>
    <source>
        <strain evidence="3 4">WP1</strain>
    </source>
</reference>
<feature type="region of interest" description="Disordered" evidence="1">
    <location>
        <begin position="89"/>
        <end position="126"/>
    </location>
</feature>
<name>A0A194S0T8_RHOGW</name>